<keyword evidence="2" id="KW-1185">Reference proteome</keyword>
<proteinExistence type="predicted"/>
<sequence>MLASMPQPVSLTHTAMAVAIAARPFTSSVLTLARPRPKRVTLNPLASYSPQLTSSSSSSAAAVSRKLILYSKPGCCLCDGLKEKLHAAFSLSSPDSLHGVDLQVRDITTNPEWERAYQYEIPVLARVWSDGTELGWDPGLGRFRGRIKSQVHQYKVGIGSAMWHQNESAAWCGQTEYDELAAGCVRPGHMSSLTEPRCMGPTLYSHVARSRGSWKLKAELQLGSVFRLGLVVGDIICYRGACFLRTWPSRKAFSYKYYKD</sequence>
<evidence type="ECO:0000313" key="2">
    <source>
        <dbReference type="Proteomes" id="UP001062846"/>
    </source>
</evidence>
<dbReference type="Proteomes" id="UP001062846">
    <property type="component" value="Chromosome 6"/>
</dbReference>
<reference evidence="1" key="1">
    <citation type="submission" date="2022-02" db="EMBL/GenBank/DDBJ databases">
        <title>Plant Genome Project.</title>
        <authorList>
            <person name="Zhang R.-G."/>
        </authorList>
    </citation>
    <scope>NUCLEOTIDE SEQUENCE</scope>
    <source>
        <strain evidence="1">AT1</strain>
    </source>
</reference>
<name>A0ACC0NDW6_RHOML</name>
<organism evidence="1 2">
    <name type="scientific">Rhododendron molle</name>
    <name type="common">Chinese azalea</name>
    <name type="synonym">Azalea mollis</name>
    <dbReference type="NCBI Taxonomy" id="49168"/>
    <lineage>
        <taxon>Eukaryota</taxon>
        <taxon>Viridiplantae</taxon>
        <taxon>Streptophyta</taxon>
        <taxon>Embryophyta</taxon>
        <taxon>Tracheophyta</taxon>
        <taxon>Spermatophyta</taxon>
        <taxon>Magnoliopsida</taxon>
        <taxon>eudicotyledons</taxon>
        <taxon>Gunneridae</taxon>
        <taxon>Pentapetalae</taxon>
        <taxon>asterids</taxon>
        <taxon>Ericales</taxon>
        <taxon>Ericaceae</taxon>
        <taxon>Ericoideae</taxon>
        <taxon>Rhodoreae</taxon>
        <taxon>Rhododendron</taxon>
    </lineage>
</organism>
<accession>A0ACC0NDW6</accession>
<dbReference type="EMBL" id="CM046393">
    <property type="protein sequence ID" value="KAI8550989.1"/>
    <property type="molecule type" value="Genomic_DNA"/>
</dbReference>
<gene>
    <name evidence="1" type="ORF">RHMOL_Rhmol06G0149800</name>
</gene>
<comment type="caution">
    <text evidence="1">The sequence shown here is derived from an EMBL/GenBank/DDBJ whole genome shotgun (WGS) entry which is preliminary data.</text>
</comment>
<evidence type="ECO:0000313" key="1">
    <source>
        <dbReference type="EMBL" id="KAI8550989.1"/>
    </source>
</evidence>
<protein>
    <submittedName>
        <fullName evidence="1">Uncharacterized protein</fullName>
    </submittedName>
</protein>